<comment type="caution">
    <text evidence="1">The sequence shown here is derived from an EMBL/GenBank/DDBJ whole genome shotgun (WGS) entry which is preliminary data.</text>
</comment>
<dbReference type="EMBL" id="JAPEVA010000001">
    <property type="protein sequence ID" value="KAJ4413135.1"/>
    <property type="molecule type" value="Genomic_DNA"/>
</dbReference>
<dbReference type="AlphaFoldDB" id="A0A9W8ZQM8"/>
<organism evidence="1 2">
    <name type="scientific">Didymella pomorum</name>
    <dbReference type="NCBI Taxonomy" id="749634"/>
    <lineage>
        <taxon>Eukaryota</taxon>
        <taxon>Fungi</taxon>
        <taxon>Dikarya</taxon>
        <taxon>Ascomycota</taxon>
        <taxon>Pezizomycotina</taxon>
        <taxon>Dothideomycetes</taxon>
        <taxon>Pleosporomycetidae</taxon>
        <taxon>Pleosporales</taxon>
        <taxon>Pleosporineae</taxon>
        <taxon>Didymellaceae</taxon>
        <taxon>Didymella</taxon>
    </lineage>
</organism>
<accession>A0A9W8ZQM8</accession>
<reference evidence="1" key="1">
    <citation type="submission" date="2022-10" db="EMBL/GenBank/DDBJ databases">
        <title>Tapping the CABI collections for fungal endophytes: first genome assemblies for Collariella, Neodidymelliopsis, Ascochyta clinopodiicola, Didymella pomorum, Didymosphaeria variabile, Neocosmospora piperis and Neocucurbitaria cava.</title>
        <authorList>
            <person name="Hill R."/>
        </authorList>
    </citation>
    <scope>NUCLEOTIDE SEQUENCE</scope>
    <source>
        <strain evidence="1">IMI 355091</strain>
    </source>
</reference>
<name>A0A9W8ZQM8_9PLEO</name>
<protein>
    <submittedName>
        <fullName evidence="1">WD repeat-containing protein jip5</fullName>
    </submittedName>
</protein>
<dbReference type="OrthoDB" id="2288928at2759"/>
<dbReference type="Pfam" id="PF26639">
    <property type="entry name" value="Het-6_barrel"/>
    <property type="match status" value="1"/>
</dbReference>
<dbReference type="Proteomes" id="UP001140510">
    <property type="component" value="Unassembled WGS sequence"/>
</dbReference>
<evidence type="ECO:0000313" key="1">
    <source>
        <dbReference type="EMBL" id="KAJ4413135.1"/>
    </source>
</evidence>
<proteinExistence type="predicted"/>
<sequence>MAPKPPPSGQALAYELTAHPEPRDDDFNCFCTETADFFGEGPQFHPATKSEPPAIFTQSLLSEDDIFALNTYLDGKPSRLIDSVQLYQPLLENEFRVLELLPATLDDPFQGHLHVIPGASQTLFAQRKLNHAISLIDKEPVWYTALSYTWGASIFNQSIKIVFSWDDIAAWSYTLEQSGLLKWLMVHDQLDAMYSKFVTSDLLIRPVGGTVINQLQQTRLVDLTHQRGAQKLGTNVLLGCLVMARYAAASEPKDKVYGVLGFADELIKPRYSKNVAYRDVYHEASITQLMRNAFALPLLSCVDAEEPLRPSWVPDWNTPRVTDALGYSTKAWGVYMAGGAKVVDRSQKILVTLSEDKKRITIRGKLFDKIAHIGAASKDPDFCVDAANLATNTWASYTELADSPVSNATYSAANDSVYSAFFQTLMAGRDGTGTGLLSPDHSEVFGLILDETIHHQDCQSTDHTSCPPKLSLPGQTHSARRKKGFFKLESLVAGKGKKVRKPVQVLEDMRVALRAALHMRRFAVTRRGYFALIPRGAREGDEVVVFEKCCVPFLIRRAQESGVDGEVFELVGETYVYGIMKGEAMEVLDLPLKDVTLV</sequence>
<dbReference type="InterPro" id="IPR052895">
    <property type="entry name" value="HetReg/Transcr_Mod"/>
</dbReference>
<evidence type="ECO:0000313" key="2">
    <source>
        <dbReference type="Proteomes" id="UP001140510"/>
    </source>
</evidence>
<keyword evidence="2" id="KW-1185">Reference proteome</keyword>
<dbReference type="PANTHER" id="PTHR24148:SF80">
    <property type="entry name" value="HETEROKARYON INCOMPATIBILITY DOMAIN-CONTAINING PROTEIN"/>
    <property type="match status" value="1"/>
</dbReference>
<dbReference type="PANTHER" id="PTHR24148">
    <property type="entry name" value="ANKYRIN REPEAT DOMAIN-CONTAINING PROTEIN 39 HOMOLOG-RELATED"/>
    <property type="match status" value="1"/>
</dbReference>
<gene>
    <name evidence="1" type="primary">JIP5_1</name>
    <name evidence="1" type="ORF">N0V91_000109</name>
</gene>